<reference evidence="4" key="2">
    <citation type="submission" date="2016-02" db="EMBL/GenBank/DDBJ databases">
        <title>Draft genome sequence of five rapidly growing Mycobacterium species.</title>
        <authorList>
            <person name="Katahira K."/>
            <person name="Gotou Y."/>
            <person name="Iida K."/>
            <person name="Ogura Y."/>
            <person name="Hayashi T."/>
        </authorList>
    </citation>
    <scope>NUCLEOTIDE SEQUENCE [LARGE SCALE GENOMIC DNA]</scope>
    <source>
        <strain evidence="4">JCM6362</strain>
    </source>
</reference>
<dbReference type="PANTHER" id="PTHR43329">
    <property type="entry name" value="EPOXIDE HYDROLASE"/>
    <property type="match status" value="1"/>
</dbReference>
<accession>A0A117ILL8</accession>
<dbReference type="AlphaFoldDB" id="A0A117ILL8"/>
<dbReference type="GO" id="GO:0016787">
    <property type="term" value="F:hydrolase activity"/>
    <property type="evidence" value="ECO:0007669"/>
    <property type="project" value="UniProtKB-KW"/>
</dbReference>
<organism evidence="3 4">
    <name type="scientific">Mycolicibacterium thermoresistibile</name>
    <name type="common">Mycobacterium thermoresistibile</name>
    <dbReference type="NCBI Taxonomy" id="1797"/>
    <lineage>
        <taxon>Bacteria</taxon>
        <taxon>Bacillati</taxon>
        <taxon>Actinomycetota</taxon>
        <taxon>Actinomycetes</taxon>
        <taxon>Mycobacteriales</taxon>
        <taxon>Mycobacteriaceae</taxon>
        <taxon>Mycolicibacterium</taxon>
    </lineage>
</organism>
<dbReference type="EMBL" id="BCTB01000004">
    <property type="protein sequence ID" value="GAT13900.1"/>
    <property type="molecule type" value="Genomic_DNA"/>
</dbReference>
<dbReference type="InterPro" id="IPR029058">
    <property type="entry name" value="AB_hydrolase_fold"/>
</dbReference>
<dbReference type="SUPFAM" id="SSF53474">
    <property type="entry name" value="alpha/beta-Hydrolases"/>
    <property type="match status" value="1"/>
</dbReference>
<dbReference type="GO" id="GO:0016746">
    <property type="term" value="F:acyltransferase activity"/>
    <property type="evidence" value="ECO:0007669"/>
    <property type="project" value="UniProtKB-KW"/>
</dbReference>
<dbReference type="InterPro" id="IPR000073">
    <property type="entry name" value="AB_hydrolase_1"/>
</dbReference>
<name>A0A117ILL8_MYCTH</name>
<keyword evidence="3" id="KW-0808">Transferase</keyword>
<evidence type="ECO:0000256" key="1">
    <source>
        <dbReference type="ARBA" id="ARBA00022801"/>
    </source>
</evidence>
<reference evidence="3 4" key="1">
    <citation type="journal article" date="2016" name="Genome Announc.">
        <title>Draft Genome Sequences of Five Rapidly Growing Mycobacterium Species, M. thermoresistibile, M. fortuitum subsp. acetamidolyticum, M. canariasense, M. brisbanense, and M. novocastrense.</title>
        <authorList>
            <person name="Katahira K."/>
            <person name="Ogura Y."/>
            <person name="Gotoh Y."/>
            <person name="Hayashi T."/>
        </authorList>
    </citation>
    <scope>NUCLEOTIDE SEQUENCE [LARGE SCALE GENOMIC DNA]</scope>
    <source>
        <strain evidence="3 4">JCM6362</strain>
    </source>
</reference>
<dbReference type="PRINTS" id="PR00412">
    <property type="entry name" value="EPOXHYDRLASE"/>
</dbReference>
<evidence type="ECO:0000259" key="2">
    <source>
        <dbReference type="Pfam" id="PF00561"/>
    </source>
</evidence>
<dbReference type="OMA" id="NWYRVRT"/>
<feature type="domain" description="AB hydrolase-1" evidence="2">
    <location>
        <begin position="40"/>
        <end position="141"/>
    </location>
</feature>
<dbReference type="InterPro" id="IPR000639">
    <property type="entry name" value="Epox_hydrolase-like"/>
</dbReference>
<dbReference type="Pfam" id="PF00561">
    <property type="entry name" value="Abhydrolase_1"/>
    <property type="match status" value="1"/>
</dbReference>
<dbReference type="RefSeq" id="WP_003926960.1">
    <property type="nucleotide sequence ID" value="NZ_BCTB01000004.1"/>
</dbReference>
<dbReference type="OrthoDB" id="2987348at2"/>
<comment type="caution">
    <text evidence="3">The sequence shown here is derived from an EMBL/GenBank/DDBJ whole genome shotgun (WGS) entry which is preliminary data.</text>
</comment>
<protein>
    <submittedName>
        <fullName evidence="3">Putative hydrolase or acyltransferase of alpha/b eta superfamily protein</fullName>
    </submittedName>
</protein>
<sequence length="368" mass="40405">MSNTVAAPRCEIVTEADGYDHATIFAGDQRLHVVVKGSGPLVLLVHGFPESWFCWREQIDAIAARGYRVAAPDMRGYGRSGKPAAVEDYSILKLVDDCVAIVTALGAEEATIVGHDWGSMVAWTAAWTRPEVFTAVIGMSVAFGGRGLIPIAGVDSFGTRRPSEVQREIAGPDKVFYQEYWVQKGALESEFEADPRGFLRDQYYSFSAGPFPPDYQAPNPLEADPAEVAEQTRSGGACLDPGAKMRDGLLTPDPVPDWLAADLDEYVAEFERTGLEAPLNWYRAMDLSWEELEPYADRPIEVPALFIGADLDVATQWSVEAVAAFDRTVPKHRPSVILQNCGHWFTRERPAETTAAILEFLEGLGHGR</sequence>
<keyword evidence="1 3" id="KW-0378">Hydrolase</keyword>
<gene>
    <name evidence="3" type="ORF">RMCT_0871</name>
</gene>
<evidence type="ECO:0000313" key="3">
    <source>
        <dbReference type="EMBL" id="GAT13900.1"/>
    </source>
</evidence>
<dbReference type="Gene3D" id="3.40.50.1820">
    <property type="entry name" value="alpha/beta hydrolase"/>
    <property type="match status" value="1"/>
</dbReference>
<proteinExistence type="predicted"/>
<keyword evidence="3" id="KW-0012">Acyltransferase</keyword>
<evidence type="ECO:0000313" key="4">
    <source>
        <dbReference type="Proteomes" id="UP000069654"/>
    </source>
</evidence>
<dbReference type="STRING" id="1797.RMCT_0871"/>
<dbReference type="Proteomes" id="UP000069654">
    <property type="component" value="Unassembled WGS sequence"/>
</dbReference>